<dbReference type="SUPFAM" id="SSF51569">
    <property type="entry name" value="Aldolase"/>
    <property type="match status" value="1"/>
</dbReference>
<dbReference type="PANTHER" id="PTHR12128">
    <property type="entry name" value="DIHYDRODIPICOLINATE SYNTHASE"/>
    <property type="match status" value="1"/>
</dbReference>
<dbReference type="PIRSF" id="PIRSF001365">
    <property type="entry name" value="DHDPS"/>
    <property type="match status" value="1"/>
</dbReference>
<evidence type="ECO:0000256" key="9">
    <source>
        <dbReference type="ARBA" id="ARBA00023239"/>
    </source>
</evidence>
<evidence type="ECO:0000313" key="16">
    <source>
        <dbReference type="EMBL" id="AEI88610.1"/>
    </source>
</evidence>
<dbReference type="PROSITE" id="PS00665">
    <property type="entry name" value="DHDPS_1"/>
    <property type="match status" value="1"/>
</dbReference>
<feature type="binding site" evidence="15">
    <location>
        <position position="46"/>
    </location>
    <ligand>
        <name>pyruvate</name>
        <dbReference type="ChEBI" id="CHEBI:15361"/>
    </ligand>
</feature>
<dbReference type="NCBIfam" id="TIGR00674">
    <property type="entry name" value="dapA"/>
    <property type="match status" value="1"/>
</dbReference>
<dbReference type="OrthoDB" id="9782828at2"/>
<dbReference type="PANTHER" id="PTHR12128:SF66">
    <property type="entry name" value="4-HYDROXY-2-OXOGLUTARATE ALDOLASE, MITOCHONDRIAL"/>
    <property type="match status" value="1"/>
</dbReference>
<keyword evidence="5" id="KW-0963">Cytoplasm</keyword>
<evidence type="ECO:0000256" key="11">
    <source>
        <dbReference type="ARBA" id="ARBA00047836"/>
    </source>
</evidence>
<evidence type="ECO:0000256" key="2">
    <source>
        <dbReference type="ARBA" id="ARBA00005120"/>
    </source>
</evidence>
<dbReference type="GO" id="GO:0019877">
    <property type="term" value="P:diaminopimelate biosynthetic process"/>
    <property type="evidence" value="ECO:0007669"/>
    <property type="project" value="UniProtKB-KW"/>
</dbReference>
<dbReference type="HOGENOM" id="CLU_049343_7_0_5"/>
<keyword evidence="8" id="KW-0457">Lysine biosynthesis</keyword>
<dbReference type="KEGG" id="mmn:midi_00300"/>
<dbReference type="InterPro" id="IPR002220">
    <property type="entry name" value="DapA-like"/>
</dbReference>
<keyword evidence="17" id="KW-1185">Reference proteome</keyword>
<evidence type="ECO:0000256" key="15">
    <source>
        <dbReference type="PIRSR" id="PIRSR001365-2"/>
    </source>
</evidence>
<dbReference type="STRING" id="696127.midi_00300"/>
<comment type="catalytic activity">
    <reaction evidence="11">
        <text>L-aspartate 4-semialdehyde + pyruvate = (2S,4S)-4-hydroxy-2,3,4,5-tetrahydrodipicolinate + H2O + H(+)</text>
        <dbReference type="Rhea" id="RHEA:34171"/>
        <dbReference type="ChEBI" id="CHEBI:15361"/>
        <dbReference type="ChEBI" id="CHEBI:15377"/>
        <dbReference type="ChEBI" id="CHEBI:15378"/>
        <dbReference type="ChEBI" id="CHEBI:67139"/>
        <dbReference type="ChEBI" id="CHEBI:537519"/>
        <dbReference type="EC" id="4.3.3.7"/>
    </reaction>
</comment>
<dbReference type="InterPro" id="IPR013785">
    <property type="entry name" value="Aldolase_TIM"/>
</dbReference>
<name>F7XVB1_MIDMI</name>
<comment type="similarity">
    <text evidence="3 13">Belongs to the DapA family.</text>
</comment>
<evidence type="ECO:0000256" key="1">
    <source>
        <dbReference type="ARBA" id="ARBA00003294"/>
    </source>
</evidence>
<evidence type="ECO:0000256" key="5">
    <source>
        <dbReference type="ARBA" id="ARBA00022490"/>
    </source>
</evidence>
<evidence type="ECO:0000256" key="14">
    <source>
        <dbReference type="PIRSR" id="PIRSR001365-1"/>
    </source>
</evidence>
<dbReference type="InterPro" id="IPR005263">
    <property type="entry name" value="DapA"/>
</dbReference>
<dbReference type="PROSITE" id="PS00666">
    <property type="entry name" value="DHDPS_2"/>
    <property type="match status" value="1"/>
</dbReference>
<dbReference type="SMART" id="SM01130">
    <property type="entry name" value="DHDPS"/>
    <property type="match status" value="1"/>
</dbReference>
<dbReference type="Proteomes" id="UP000006639">
    <property type="component" value="Chromosome"/>
</dbReference>
<keyword evidence="7" id="KW-0220">Diaminopimelate biosynthesis</keyword>
<evidence type="ECO:0000256" key="3">
    <source>
        <dbReference type="ARBA" id="ARBA00007592"/>
    </source>
</evidence>
<feature type="binding site" evidence="15">
    <location>
        <position position="203"/>
    </location>
    <ligand>
        <name>pyruvate</name>
        <dbReference type="ChEBI" id="CHEBI:15361"/>
    </ligand>
</feature>
<dbReference type="EC" id="4.3.3.7" evidence="4 12"/>
<dbReference type="GO" id="GO:0009089">
    <property type="term" value="P:lysine biosynthetic process via diaminopimelate"/>
    <property type="evidence" value="ECO:0007669"/>
    <property type="project" value="UniProtKB-UniRule"/>
</dbReference>
<protein>
    <recommendedName>
        <fullName evidence="4 12">4-hydroxy-tetrahydrodipicolinate synthase</fullName>
        <ecNumber evidence="4 12">4.3.3.7</ecNumber>
    </recommendedName>
</protein>
<evidence type="ECO:0000256" key="7">
    <source>
        <dbReference type="ARBA" id="ARBA00022915"/>
    </source>
</evidence>
<dbReference type="InterPro" id="IPR020624">
    <property type="entry name" value="Schiff_base-form_aldolases_CS"/>
</dbReference>
<reference evidence="16 17" key="1">
    <citation type="journal article" date="2011" name="Mol. Biol. Evol.">
        <title>Phylogenomic evidence for the presence of a flagellum and cbb3 oxidase in the free-living mitochondrial ancestor.</title>
        <authorList>
            <person name="Sassera D."/>
            <person name="Lo N."/>
            <person name="Epis S."/>
            <person name="D'Auria G."/>
            <person name="Montagna M."/>
            <person name="Comandatore F."/>
            <person name="Horner D."/>
            <person name="Pereto J."/>
            <person name="Luciano A.M."/>
            <person name="Franciosi F."/>
            <person name="Ferri E."/>
            <person name="Crotti E."/>
            <person name="Bazzocchi C."/>
            <person name="Daffonchio D."/>
            <person name="Sacchi L."/>
            <person name="Moya A."/>
            <person name="Latorre A."/>
            <person name="Bandi C."/>
        </authorList>
    </citation>
    <scope>NUCLEOTIDE SEQUENCE [LARGE SCALE GENOMIC DNA]</scope>
    <source>
        <strain evidence="16 17">IricVA</strain>
    </source>
</reference>
<dbReference type="InterPro" id="IPR020625">
    <property type="entry name" value="Schiff_base-form_aldolases_AS"/>
</dbReference>
<organism evidence="16 17">
    <name type="scientific">Midichloria mitochondrii (strain IricVA)</name>
    <dbReference type="NCBI Taxonomy" id="696127"/>
    <lineage>
        <taxon>Bacteria</taxon>
        <taxon>Pseudomonadati</taxon>
        <taxon>Pseudomonadota</taxon>
        <taxon>Alphaproteobacteria</taxon>
        <taxon>Rickettsiales</taxon>
        <taxon>Candidatus Midichloriaceae</taxon>
        <taxon>Candidatus Midichloria</taxon>
    </lineage>
</organism>
<gene>
    <name evidence="16" type="primary">dapA</name>
    <name evidence="16" type="ordered locus">midi_00300</name>
</gene>
<dbReference type="GO" id="GO:0008840">
    <property type="term" value="F:4-hydroxy-tetrahydrodipicolinate synthase activity"/>
    <property type="evidence" value="ECO:0007669"/>
    <property type="project" value="UniProtKB-UniRule"/>
</dbReference>
<comment type="pathway">
    <text evidence="2">Amino-acid biosynthesis; L-lysine biosynthesis via DAP pathway; (S)-tetrahydrodipicolinate from L-aspartate: step 3/4.</text>
</comment>
<dbReference type="UniPathway" id="UPA00034">
    <property type="reaction ID" value="UER00017"/>
</dbReference>
<accession>F7XVB1</accession>
<dbReference type="EMBL" id="CP002130">
    <property type="protein sequence ID" value="AEI88610.1"/>
    <property type="molecule type" value="Genomic_DNA"/>
</dbReference>
<dbReference type="PRINTS" id="PR00146">
    <property type="entry name" value="DHPICSNTHASE"/>
</dbReference>
<keyword evidence="6" id="KW-0028">Amino-acid biosynthesis</keyword>
<dbReference type="RefSeq" id="WP_013950826.1">
    <property type="nucleotide sequence ID" value="NC_015722.1"/>
</dbReference>
<evidence type="ECO:0000256" key="4">
    <source>
        <dbReference type="ARBA" id="ARBA00012086"/>
    </source>
</evidence>
<evidence type="ECO:0000256" key="6">
    <source>
        <dbReference type="ARBA" id="ARBA00022605"/>
    </source>
</evidence>
<dbReference type="AlphaFoldDB" id="F7XVB1"/>
<keyword evidence="10" id="KW-0704">Schiff base</keyword>
<dbReference type="GO" id="GO:0005829">
    <property type="term" value="C:cytosol"/>
    <property type="evidence" value="ECO:0007669"/>
    <property type="project" value="TreeGrafter"/>
</dbReference>
<evidence type="ECO:0000256" key="13">
    <source>
        <dbReference type="PIRNR" id="PIRNR001365"/>
    </source>
</evidence>
<evidence type="ECO:0000256" key="12">
    <source>
        <dbReference type="NCBIfam" id="TIGR00674"/>
    </source>
</evidence>
<feature type="active site" description="Schiff-base intermediate with substrate" evidence="14">
    <location>
        <position position="161"/>
    </location>
</feature>
<evidence type="ECO:0000313" key="17">
    <source>
        <dbReference type="Proteomes" id="UP000006639"/>
    </source>
</evidence>
<proteinExistence type="inferred from homology"/>
<feature type="active site" description="Proton donor/acceptor" evidence="14">
    <location>
        <position position="133"/>
    </location>
</feature>
<sequence>MLNKSLWTAIVTPFGAAGKNIDFKSLEKLLKLQEAAGNGVILLGSTGEGLSLNDEERRQIIEFAFNLKLKIPLMSGVPSHNFIAALEWIEFCNQFPLAGYLMTTPIYAKPGIIGQTQWFEKLLQASNHQCMLYNIPSRAGIKLHVEAVRNLSTNKKFAAIKDSSGTVDSLVEYKMAAPNIAIYCGDDYLMPAASAESAAQGLISVASNVWLTATNKYVQLCLEGVRLDSKLWWQACKALFAASNPIPVKALLHHLGVISHATVRLPLSLNDLKSIDELALVNQLIINWEKQYAL</sequence>
<keyword evidence="9 13" id="KW-0456">Lyase</keyword>
<dbReference type="Gene3D" id="3.20.20.70">
    <property type="entry name" value="Aldolase class I"/>
    <property type="match status" value="1"/>
</dbReference>
<evidence type="ECO:0000256" key="8">
    <source>
        <dbReference type="ARBA" id="ARBA00023154"/>
    </source>
</evidence>
<comment type="function">
    <text evidence="1">Catalyzes the condensation of (S)-aspartate-beta-semialdehyde [(S)-ASA] and pyruvate to 4-hydroxy-tetrahydrodipicolinate (HTPA).</text>
</comment>
<dbReference type="Pfam" id="PF00701">
    <property type="entry name" value="DHDPS"/>
    <property type="match status" value="1"/>
</dbReference>
<evidence type="ECO:0000256" key="10">
    <source>
        <dbReference type="ARBA" id="ARBA00023270"/>
    </source>
</evidence>